<comment type="function">
    <text evidence="7 10">Allows the formation of correctly charged Asn-tRNA(Asn) or Gln-tRNA(Gln) through the transamidation of misacylated Asp-tRNA(Asn) or Glu-tRNA(Gln) in organisms which lack either or both of asparaginyl-tRNA or glutaminyl-tRNA synthetases. The reaction takes place in the presence of glutamine and ATP through an activated phospho-Asp-tRNA(Asn) or phospho-Glu-tRNA(Gln).</text>
</comment>
<dbReference type="PROSITE" id="PS01234">
    <property type="entry name" value="GATB"/>
    <property type="match status" value="1"/>
</dbReference>
<sequence>MDFEAVVGLEVHAELSTKTKIYCGCSTEFGGQPNTHVCPICMGLPGSLPHLNKRVVDYAIKAGLALNCSISKLSRMDRKNYFYPDCPKNYQITQDEIPLCKDGYIEIELESGEKKKIGIERIHIEEDAGKLLHTAAGTLVDFNRAGVPLIEIVSKPDMKSGEEAVLYLQKLRSILSSIDVSDCKMEQGSLRCDANISVMERGATEFGVRTEIKNMNSFKSVEKALAYEYKRHIDTIQSGGAIEQETRRWDEANNVTIVMRSKEHAHDYRYFPEGDLVSINVSDEWIENIRKTIPELPHEKAERFVKEYNIPKYDAHVLTLTMDMANFFDETTKICNDAKAASNWLMGDISRLMNENLVEVKDLKFNPTQLAELIELINSKTISNNIGKKVVEYMFESGKDPREIVKEKGLIQNSNEDEILDVVKKVIENNPKCIEDFKNGKKRVKGFVVGLVMKETRGKANPVIVNKLVDEEIKKY</sequence>
<dbReference type="PANTHER" id="PTHR11659">
    <property type="entry name" value="GLUTAMYL-TRNA GLN AMIDOTRANSFERASE SUBUNIT B MITOCHONDRIAL AND PROKARYOTIC PET112-RELATED"/>
    <property type="match status" value="1"/>
</dbReference>
<evidence type="ECO:0000256" key="6">
    <source>
        <dbReference type="ARBA" id="ARBA00022917"/>
    </source>
</evidence>
<dbReference type="STRING" id="1121290.CLAOCE_11420"/>
<dbReference type="PATRIC" id="fig|1121290.3.peg.1148"/>
<dbReference type="OrthoDB" id="9804078at2"/>
<evidence type="ECO:0000256" key="1">
    <source>
        <dbReference type="ARBA" id="ARBA00005306"/>
    </source>
</evidence>
<evidence type="ECO:0000256" key="9">
    <source>
        <dbReference type="ARBA" id="ARBA00047913"/>
    </source>
</evidence>
<comment type="catalytic activity">
    <reaction evidence="8 10">
        <text>L-aspartyl-tRNA(Asn) + L-glutamine + ATP + H2O = L-asparaginyl-tRNA(Asn) + L-glutamate + ADP + phosphate + 2 H(+)</text>
        <dbReference type="Rhea" id="RHEA:14513"/>
        <dbReference type="Rhea" id="RHEA-COMP:9674"/>
        <dbReference type="Rhea" id="RHEA-COMP:9677"/>
        <dbReference type="ChEBI" id="CHEBI:15377"/>
        <dbReference type="ChEBI" id="CHEBI:15378"/>
        <dbReference type="ChEBI" id="CHEBI:29985"/>
        <dbReference type="ChEBI" id="CHEBI:30616"/>
        <dbReference type="ChEBI" id="CHEBI:43474"/>
        <dbReference type="ChEBI" id="CHEBI:58359"/>
        <dbReference type="ChEBI" id="CHEBI:78515"/>
        <dbReference type="ChEBI" id="CHEBI:78516"/>
        <dbReference type="ChEBI" id="CHEBI:456216"/>
    </reaction>
</comment>
<dbReference type="RefSeq" id="WP_070110110.1">
    <property type="nucleotide sequence ID" value="NZ_LZFO01000013.1"/>
</dbReference>
<dbReference type="NCBIfam" id="TIGR00133">
    <property type="entry name" value="gatB"/>
    <property type="match status" value="1"/>
</dbReference>
<dbReference type="AlphaFoldDB" id="A0A1E8EZ27"/>
<dbReference type="GO" id="GO:0006412">
    <property type="term" value="P:translation"/>
    <property type="evidence" value="ECO:0007669"/>
    <property type="project" value="UniProtKB-UniRule"/>
</dbReference>
<reference evidence="12 13" key="1">
    <citation type="submission" date="2016-06" db="EMBL/GenBank/DDBJ databases">
        <title>Genome sequence of Clostridium acetireducens DSM 10703.</title>
        <authorList>
            <person name="Poehlein A."/>
            <person name="Fluechter S."/>
            <person name="Duerre P."/>
            <person name="Daniel R."/>
        </authorList>
    </citation>
    <scope>NUCLEOTIDE SEQUENCE [LARGE SCALE GENOMIC DNA]</scope>
    <source>
        <strain evidence="12 13">DSM 10703</strain>
    </source>
</reference>
<dbReference type="EC" id="6.3.5.-" evidence="10"/>
<keyword evidence="6 10" id="KW-0648">Protein biosynthesis</keyword>
<dbReference type="Pfam" id="PF02637">
    <property type="entry name" value="GatB_Yqey"/>
    <property type="match status" value="1"/>
</dbReference>
<comment type="catalytic activity">
    <reaction evidence="9 10">
        <text>L-glutamyl-tRNA(Gln) + L-glutamine + ATP + H2O = L-glutaminyl-tRNA(Gln) + L-glutamate + ADP + phosphate + H(+)</text>
        <dbReference type="Rhea" id="RHEA:17521"/>
        <dbReference type="Rhea" id="RHEA-COMP:9681"/>
        <dbReference type="Rhea" id="RHEA-COMP:9684"/>
        <dbReference type="ChEBI" id="CHEBI:15377"/>
        <dbReference type="ChEBI" id="CHEBI:15378"/>
        <dbReference type="ChEBI" id="CHEBI:29985"/>
        <dbReference type="ChEBI" id="CHEBI:30616"/>
        <dbReference type="ChEBI" id="CHEBI:43474"/>
        <dbReference type="ChEBI" id="CHEBI:58359"/>
        <dbReference type="ChEBI" id="CHEBI:78520"/>
        <dbReference type="ChEBI" id="CHEBI:78521"/>
        <dbReference type="ChEBI" id="CHEBI:456216"/>
    </reaction>
</comment>
<comment type="similarity">
    <text evidence="1 10">Belongs to the GatB/GatE family. GatB subfamily.</text>
</comment>
<dbReference type="GO" id="GO:0050567">
    <property type="term" value="F:glutaminyl-tRNA synthase (glutamine-hydrolyzing) activity"/>
    <property type="evidence" value="ECO:0007669"/>
    <property type="project" value="UniProtKB-UniRule"/>
</dbReference>
<dbReference type="Gene3D" id="1.10.10.410">
    <property type="match status" value="1"/>
</dbReference>
<keyword evidence="3 10" id="KW-0436">Ligase</keyword>
<protein>
    <recommendedName>
        <fullName evidence="10">Aspartyl/glutamyl-tRNA(Asn/Gln) amidotransferase subunit B</fullName>
        <shortName evidence="10">Asp/Glu-ADT subunit B</shortName>
        <ecNumber evidence="10">6.3.5.-</ecNumber>
    </recommendedName>
</protein>
<dbReference type="Gene3D" id="1.10.150.380">
    <property type="entry name" value="GatB domain, N-terminal subdomain"/>
    <property type="match status" value="1"/>
</dbReference>
<evidence type="ECO:0000256" key="5">
    <source>
        <dbReference type="ARBA" id="ARBA00022840"/>
    </source>
</evidence>
<evidence type="ECO:0000259" key="11">
    <source>
        <dbReference type="SMART" id="SM00845"/>
    </source>
</evidence>
<dbReference type="GO" id="GO:0070681">
    <property type="term" value="P:glutaminyl-tRNAGln biosynthesis via transamidation"/>
    <property type="evidence" value="ECO:0007669"/>
    <property type="project" value="TreeGrafter"/>
</dbReference>
<dbReference type="SMART" id="SM00845">
    <property type="entry name" value="GatB_Yqey"/>
    <property type="match status" value="1"/>
</dbReference>
<dbReference type="InterPro" id="IPR017958">
    <property type="entry name" value="Gln-tRNA_amidoTrfase_suB_CS"/>
</dbReference>
<dbReference type="InterPro" id="IPR004413">
    <property type="entry name" value="GatB"/>
</dbReference>
<evidence type="ECO:0000313" key="13">
    <source>
        <dbReference type="Proteomes" id="UP000175744"/>
    </source>
</evidence>
<evidence type="ECO:0000256" key="2">
    <source>
        <dbReference type="ARBA" id="ARBA00011123"/>
    </source>
</evidence>
<dbReference type="Proteomes" id="UP000175744">
    <property type="component" value="Unassembled WGS sequence"/>
</dbReference>
<dbReference type="EMBL" id="LZFO01000013">
    <property type="protein sequence ID" value="OFI06243.1"/>
    <property type="molecule type" value="Genomic_DNA"/>
</dbReference>
<organism evidence="12 13">
    <name type="scientific">Clostridium acetireducens DSM 10703</name>
    <dbReference type="NCBI Taxonomy" id="1121290"/>
    <lineage>
        <taxon>Bacteria</taxon>
        <taxon>Bacillati</taxon>
        <taxon>Bacillota</taxon>
        <taxon>Clostridia</taxon>
        <taxon>Eubacteriales</taxon>
        <taxon>Clostridiaceae</taxon>
        <taxon>Clostridium</taxon>
    </lineage>
</organism>
<keyword evidence="13" id="KW-1185">Reference proteome</keyword>
<proteinExistence type="inferred from homology"/>
<dbReference type="GO" id="GO:0050566">
    <property type="term" value="F:asparaginyl-tRNA synthase (glutamine-hydrolyzing) activity"/>
    <property type="evidence" value="ECO:0007669"/>
    <property type="project" value="RHEA"/>
</dbReference>
<dbReference type="InterPro" id="IPR042114">
    <property type="entry name" value="GatB_C_1"/>
</dbReference>
<name>A0A1E8EZ27_9CLOT</name>
<evidence type="ECO:0000256" key="7">
    <source>
        <dbReference type="ARBA" id="ARBA00024799"/>
    </source>
</evidence>
<evidence type="ECO:0000256" key="4">
    <source>
        <dbReference type="ARBA" id="ARBA00022741"/>
    </source>
</evidence>
<dbReference type="GO" id="GO:0016740">
    <property type="term" value="F:transferase activity"/>
    <property type="evidence" value="ECO:0007669"/>
    <property type="project" value="UniProtKB-KW"/>
</dbReference>
<comment type="subunit">
    <text evidence="2 10">Heterotrimer of A, B and C subunits.</text>
</comment>
<dbReference type="InterPro" id="IPR006075">
    <property type="entry name" value="Asn/Gln-tRNA_Trfase_suB/E_cat"/>
</dbReference>
<dbReference type="PANTHER" id="PTHR11659:SF0">
    <property type="entry name" value="GLUTAMYL-TRNA(GLN) AMIDOTRANSFERASE SUBUNIT B, MITOCHONDRIAL"/>
    <property type="match status" value="1"/>
</dbReference>
<dbReference type="InterPro" id="IPR003789">
    <property type="entry name" value="Asn/Gln_tRNA_amidoTrase-B-like"/>
</dbReference>
<dbReference type="InterPro" id="IPR017959">
    <property type="entry name" value="Asn/Gln-tRNA_amidoTrfase_suB/E"/>
</dbReference>
<keyword evidence="5 10" id="KW-0067">ATP-binding</keyword>
<keyword evidence="12" id="KW-0808">Transferase</keyword>
<comment type="caution">
    <text evidence="12">The sequence shown here is derived from an EMBL/GenBank/DDBJ whole genome shotgun (WGS) entry which is preliminary data.</text>
</comment>
<evidence type="ECO:0000256" key="8">
    <source>
        <dbReference type="ARBA" id="ARBA00047380"/>
    </source>
</evidence>
<evidence type="ECO:0000256" key="10">
    <source>
        <dbReference type="HAMAP-Rule" id="MF_00121"/>
    </source>
</evidence>
<evidence type="ECO:0000313" key="12">
    <source>
        <dbReference type="EMBL" id="OFI06243.1"/>
    </source>
</evidence>
<dbReference type="NCBIfam" id="NF004014">
    <property type="entry name" value="PRK05477.1-4"/>
    <property type="match status" value="1"/>
</dbReference>
<keyword evidence="4 10" id="KW-0547">Nucleotide-binding</keyword>
<gene>
    <name evidence="10 12" type="primary">gatB</name>
    <name evidence="12" type="ORF">CLOACE_11420</name>
</gene>
<dbReference type="Pfam" id="PF02934">
    <property type="entry name" value="GatB_N"/>
    <property type="match status" value="1"/>
</dbReference>
<dbReference type="GO" id="GO:0005524">
    <property type="term" value="F:ATP binding"/>
    <property type="evidence" value="ECO:0007669"/>
    <property type="project" value="UniProtKB-KW"/>
</dbReference>
<evidence type="ECO:0000256" key="3">
    <source>
        <dbReference type="ARBA" id="ARBA00022598"/>
    </source>
</evidence>
<dbReference type="FunFam" id="1.10.10.410:FF:000001">
    <property type="entry name" value="Aspartyl/glutamyl-tRNA(Asn/Gln) amidotransferase subunit B"/>
    <property type="match status" value="1"/>
</dbReference>
<feature type="domain" description="Asn/Gln amidotransferase" evidence="11">
    <location>
        <begin position="326"/>
        <end position="473"/>
    </location>
</feature>
<accession>A0A1E8EZ27</accession>
<dbReference type="InterPro" id="IPR023168">
    <property type="entry name" value="GatB_Yqey_C_2"/>
</dbReference>
<dbReference type="NCBIfam" id="NF004012">
    <property type="entry name" value="PRK05477.1-2"/>
    <property type="match status" value="1"/>
</dbReference>
<dbReference type="SUPFAM" id="SSF89095">
    <property type="entry name" value="GatB/YqeY motif"/>
    <property type="match status" value="1"/>
</dbReference>
<dbReference type="InterPro" id="IPR014746">
    <property type="entry name" value="Gln_synth/guanido_kin_cat_dom"/>
</dbReference>
<dbReference type="SUPFAM" id="SSF55931">
    <property type="entry name" value="Glutamine synthetase/guanido kinase"/>
    <property type="match status" value="1"/>
</dbReference>
<dbReference type="HAMAP" id="MF_00121">
    <property type="entry name" value="GatB"/>
    <property type="match status" value="1"/>
</dbReference>
<dbReference type="InterPro" id="IPR018027">
    <property type="entry name" value="Asn/Gln_amidotransferase"/>
</dbReference>
<dbReference type="FunFam" id="1.10.150.380:FF:000001">
    <property type="entry name" value="Aspartyl/glutamyl-tRNA(Asn/Gln) amidotransferase subunit B"/>
    <property type="match status" value="1"/>
</dbReference>